<evidence type="ECO:0000313" key="2">
    <source>
        <dbReference type="Proteomes" id="UP000826656"/>
    </source>
</evidence>
<gene>
    <name evidence="1" type="ORF">KY290_012501</name>
</gene>
<protein>
    <recommendedName>
        <fullName evidence="3">GAG-pre-integrase domain-containing protein</fullName>
    </recommendedName>
</protein>
<comment type="caution">
    <text evidence="1">The sequence shown here is derived from an EMBL/GenBank/DDBJ whole genome shotgun (WGS) entry which is preliminary data.</text>
</comment>
<accession>A0ABQ7W5M0</accession>
<dbReference type="EMBL" id="JAIVGD010000005">
    <property type="protein sequence ID" value="KAH0775364.1"/>
    <property type="molecule type" value="Genomic_DNA"/>
</dbReference>
<reference evidence="1 2" key="1">
    <citation type="journal article" date="2021" name="bioRxiv">
        <title>Chromosome-scale and haplotype-resolved genome assembly of a tetraploid potato cultivar.</title>
        <authorList>
            <person name="Sun H."/>
            <person name="Jiao W.-B."/>
            <person name="Krause K."/>
            <person name="Campoy J.A."/>
            <person name="Goel M."/>
            <person name="Folz-Donahue K."/>
            <person name="Kukat C."/>
            <person name="Huettel B."/>
            <person name="Schneeberger K."/>
        </authorList>
    </citation>
    <scope>NUCLEOTIDE SEQUENCE [LARGE SCALE GENOMIC DNA]</scope>
    <source>
        <strain evidence="1">SolTubOtavaFocal</strain>
        <tissue evidence="1">Leaves</tissue>
    </source>
</reference>
<organism evidence="1 2">
    <name type="scientific">Solanum tuberosum</name>
    <name type="common">Potato</name>
    <dbReference type="NCBI Taxonomy" id="4113"/>
    <lineage>
        <taxon>Eukaryota</taxon>
        <taxon>Viridiplantae</taxon>
        <taxon>Streptophyta</taxon>
        <taxon>Embryophyta</taxon>
        <taxon>Tracheophyta</taxon>
        <taxon>Spermatophyta</taxon>
        <taxon>Magnoliopsida</taxon>
        <taxon>eudicotyledons</taxon>
        <taxon>Gunneridae</taxon>
        <taxon>Pentapetalae</taxon>
        <taxon>asterids</taxon>
        <taxon>lamiids</taxon>
        <taxon>Solanales</taxon>
        <taxon>Solanaceae</taxon>
        <taxon>Solanoideae</taxon>
        <taxon>Solaneae</taxon>
        <taxon>Solanum</taxon>
    </lineage>
</organism>
<keyword evidence="2" id="KW-1185">Reference proteome</keyword>
<evidence type="ECO:0000313" key="1">
    <source>
        <dbReference type="EMBL" id="KAH0775364.1"/>
    </source>
</evidence>
<name>A0ABQ7W5M0_SOLTU</name>
<dbReference type="Proteomes" id="UP000826656">
    <property type="component" value="Unassembled WGS sequence"/>
</dbReference>
<evidence type="ECO:0008006" key="3">
    <source>
        <dbReference type="Google" id="ProtNLM"/>
    </source>
</evidence>
<sequence length="127" mass="13561">MSPIVCHNCEGKGDIARVCPSPKNPNGTKISDLTFGQHRKLTYTELDLETKGILHTGPSIDGLYSLPVKKLLSPASFAAALGVWHTRLAHASYPIVRQALPAVVFTFSKSSSLCTECVISGPCSGCF</sequence>
<proteinExistence type="predicted"/>